<comment type="subunit">
    <text evidence="2">Homotetramer.</text>
</comment>
<dbReference type="InterPro" id="IPR042171">
    <property type="entry name" value="Acyl-CoA_hotdog"/>
</dbReference>
<dbReference type="GO" id="GO:0006637">
    <property type="term" value="P:acyl-CoA metabolic process"/>
    <property type="evidence" value="ECO:0007669"/>
    <property type="project" value="InterPro"/>
</dbReference>
<evidence type="ECO:0000313" key="11">
    <source>
        <dbReference type="EMBL" id="NQV64893.1"/>
    </source>
</evidence>
<comment type="caution">
    <text evidence="11">The sequence shown here is derived from an EMBL/GenBank/DDBJ whole genome shotgun (WGS) entry which is preliminary data.</text>
</comment>
<dbReference type="PANTHER" id="PTHR11066">
    <property type="entry name" value="ACYL-COA THIOESTERASE"/>
    <property type="match status" value="1"/>
</dbReference>
<accession>A0A972VVB0</accession>
<protein>
    <recommendedName>
        <fullName evidence="7">Acyl-CoA thioesterase 2</fullName>
        <ecNumber evidence="5">3.1.2.20</ecNumber>
    </recommendedName>
    <alternativeName>
        <fullName evidence="8">Thioesterase II</fullName>
    </alternativeName>
</protein>
<feature type="domain" description="Acyl-CoA thioesterase 2 C-terminal" evidence="9">
    <location>
        <begin position="175"/>
        <end position="279"/>
    </location>
</feature>
<dbReference type="CDD" id="cd03445">
    <property type="entry name" value="Thioesterase_II_repeat2"/>
    <property type="match status" value="1"/>
</dbReference>
<name>A0A972VVB0_9GAMM</name>
<dbReference type="GO" id="GO:0009062">
    <property type="term" value="P:fatty acid catabolic process"/>
    <property type="evidence" value="ECO:0007669"/>
    <property type="project" value="TreeGrafter"/>
</dbReference>
<keyword evidence="3" id="KW-0378">Hydrolase</keyword>
<evidence type="ECO:0000256" key="3">
    <source>
        <dbReference type="ARBA" id="ARBA00022801"/>
    </source>
</evidence>
<dbReference type="EC" id="3.1.2.20" evidence="5"/>
<dbReference type="SUPFAM" id="SSF54637">
    <property type="entry name" value="Thioesterase/thiol ester dehydrase-isomerase"/>
    <property type="match status" value="2"/>
</dbReference>
<feature type="domain" description="Acyl-CoA thioesterase-like N-terminal HotDog" evidence="10">
    <location>
        <begin position="29"/>
        <end position="108"/>
    </location>
</feature>
<evidence type="ECO:0000256" key="1">
    <source>
        <dbReference type="ARBA" id="ARBA00006538"/>
    </source>
</evidence>
<evidence type="ECO:0000259" key="9">
    <source>
        <dbReference type="Pfam" id="PF02551"/>
    </source>
</evidence>
<dbReference type="Pfam" id="PF02551">
    <property type="entry name" value="Acyl_CoA_thio"/>
    <property type="match status" value="1"/>
</dbReference>
<dbReference type="CDD" id="cd03444">
    <property type="entry name" value="Thioesterase_II_repeat1"/>
    <property type="match status" value="1"/>
</dbReference>
<dbReference type="InterPro" id="IPR049449">
    <property type="entry name" value="TesB_ACOT8-like_N"/>
</dbReference>
<dbReference type="GO" id="GO:0047617">
    <property type="term" value="F:fatty acyl-CoA hydrolase activity"/>
    <property type="evidence" value="ECO:0007669"/>
    <property type="project" value="UniProtKB-EC"/>
</dbReference>
<evidence type="ECO:0000256" key="2">
    <source>
        <dbReference type="ARBA" id="ARBA00011881"/>
    </source>
</evidence>
<evidence type="ECO:0000256" key="4">
    <source>
        <dbReference type="ARBA" id="ARBA00023098"/>
    </source>
</evidence>
<evidence type="ECO:0000313" key="12">
    <source>
        <dbReference type="Proteomes" id="UP000754644"/>
    </source>
</evidence>
<evidence type="ECO:0000259" key="10">
    <source>
        <dbReference type="Pfam" id="PF13622"/>
    </source>
</evidence>
<comment type="catalytic activity">
    <reaction evidence="6">
        <text>a fatty acyl-CoA + H2O = a fatty acid + CoA + H(+)</text>
        <dbReference type="Rhea" id="RHEA:16781"/>
        <dbReference type="ChEBI" id="CHEBI:15377"/>
        <dbReference type="ChEBI" id="CHEBI:15378"/>
        <dbReference type="ChEBI" id="CHEBI:28868"/>
        <dbReference type="ChEBI" id="CHEBI:57287"/>
        <dbReference type="ChEBI" id="CHEBI:77636"/>
        <dbReference type="EC" id="3.1.2.20"/>
    </reaction>
    <physiologicalReaction direction="left-to-right" evidence="6">
        <dbReference type="Rhea" id="RHEA:16782"/>
    </physiologicalReaction>
</comment>
<organism evidence="11 12">
    <name type="scientific">SAR86 cluster bacterium</name>
    <dbReference type="NCBI Taxonomy" id="2030880"/>
    <lineage>
        <taxon>Bacteria</taxon>
        <taxon>Pseudomonadati</taxon>
        <taxon>Pseudomonadota</taxon>
        <taxon>Gammaproteobacteria</taxon>
        <taxon>SAR86 cluster</taxon>
    </lineage>
</organism>
<dbReference type="InterPro" id="IPR003703">
    <property type="entry name" value="Acyl_CoA_thio"/>
</dbReference>
<gene>
    <name evidence="11" type="primary">tesB</name>
    <name evidence="11" type="ORF">HQ497_05955</name>
</gene>
<comment type="similarity">
    <text evidence="1">Belongs to the C/M/P thioester hydrolase family.</text>
</comment>
<evidence type="ECO:0000256" key="5">
    <source>
        <dbReference type="ARBA" id="ARBA00038894"/>
    </source>
</evidence>
<dbReference type="AlphaFoldDB" id="A0A972VVB0"/>
<dbReference type="FunFam" id="2.40.160.210:FF:000001">
    <property type="entry name" value="Acyl-CoA thioesterase II"/>
    <property type="match status" value="1"/>
</dbReference>
<evidence type="ECO:0000256" key="7">
    <source>
        <dbReference type="ARBA" id="ARBA00071120"/>
    </source>
</evidence>
<evidence type="ECO:0000256" key="6">
    <source>
        <dbReference type="ARBA" id="ARBA00050943"/>
    </source>
</evidence>
<dbReference type="PANTHER" id="PTHR11066:SF34">
    <property type="entry name" value="ACYL-COENZYME A THIOESTERASE 8"/>
    <property type="match status" value="1"/>
</dbReference>
<proteinExistence type="inferred from homology"/>
<dbReference type="Gene3D" id="2.40.160.210">
    <property type="entry name" value="Acyl-CoA thioesterase, double hotdog domain"/>
    <property type="match status" value="1"/>
</dbReference>
<dbReference type="InterPro" id="IPR029069">
    <property type="entry name" value="HotDog_dom_sf"/>
</dbReference>
<dbReference type="Pfam" id="PF13622">
    <property type="entry name" value="4HBT_3"/>
    <property type="match status" value="1"/>
</dbReference>
<reference evidence="11" key="1">
    <citation type="submission" date="2020-05" db="EMBL/GenBank/DDBJ databases">
        <title>Sulfur intermediates as new biogeochemical hubs in an aquatic model microbial ecosystem.</title>
        <authorList>
            <person name="Vigneron A."/>
        </authorList>
    </citation>
    <scope>NUCLEOTIDE SEQUENCE</scope>
    <source>
        <strain evidence="11">Bin.250</strain>
    </source>
</reference>
<evidence type="ECO:0000256" key="8">
    <source>
        <dbReference type="ARBA" id="ARBA00079653"/>
    </source>
</evidence>
<sequence length="284" mass="31517">MSDVLRALIGQLSLEPIELNMFRGLTTNTGQPRVFGGQVIAQALMAASRTVEGRFCHSLHGYFLRPGDPNLPIIYDVDRIRDGKSFTTRRVVAIQKGEAIFNMSASFQVAEVGLSHQAEMPQVPGPEECPSDEEMFSGSSIDAWPAEMQRMMAMRPIEIRRVEPYSFVKPVKRPPHQQVWMRARGSVDADQVLHQCLLAYASDMGILSTSTLPHGKSFLSGLMTASLDHAMWFHRPIDVTEWHLFVQDSPAAAGSRGFNRGTMFTQAGELVASVAQEGLMRELI</sequence>
<dbReference type="Proteomes" id="UP000754644">
    <property type="component" value="Unassembled WGS sequence"/>
</dbReference>
<dbReference type="InterPro" id="IPR025652">
    <property type="entry name" value="TesB_C"/>
</dbReference>
<dbReference type="NCBIfam" id="TIGR00189">
    <property type="entry name" value="tesB"/>
    <property type="match status" value="1"/>
</dbReference>
<dbReference type="EMBL" id="JABMOJ010000219">
    <property type="protein sequence ID" value="NQV64893.1"/>
    <property type="molecule type" value="Genomic_DNA"/>
</dbReference>
<keyword evidence="4" id="KW-0443">Lipid metabolism</keyword>